<protein>
    <submittedName>
        <fullName evidence="2">Ferritin-like domain-containing protein</fullName>
    </submittedName>
</protein>
<dbReference type="InterPro" id="IPR009078">
    <property type="entry name" value="Ferritin-like_SF"/>
</dbReference>
<dbReference type="Pfam" id="PF05974">
    <property type="entry name" value="DUF892"/>
    <property type="match status" value="1"/>
</dbReference>
<dbReference type="SUPFAM" id="SSF47240">
    <property type="entry name" value="Ferritin-like"/>
    <property type="match status" value="1"/>
</dbReference>
<reference evidence="2" key="1">
    <citation type="submission" date="2021-02" db="EMBL/GenBank/DDBJ databases">
        <title>Skermanella TT6 skin isolate.</title>
        <authorList>
            <person name="Lee K."/>
            <person name="Ganzorig M."/>
        </authorList>
    </citation>
    <scope>NUCLEOTIDE SEQUENCE</scope>
    <source>
        <strain evidence="2">TT6</strain>
    </source>
</reference>
<proteinExistence type="predicted"/>
<sequence length="171" mass="19035">MASTTDAARDIFTTGLHNAHALEQQALQIMNRQVERLENYPELEQLLRRHIQETEQQRVRLEEVMSQLSESPSALKEAVQGFMGNAAAIAHSVASDEIIKNMLANTAFENYEIASYKSLLVMGDAAGFSNLTGLRQSLDEEVNMARQVADLVEPITRKYIEIGSRGESAKI</sequence>
<dbReference type="InterPro" id="IPR047114">
    <property type="entry name" value="YciF"/>
</dbReference>
<name>A0ABX7B4N9_9PROT</name>
<dbReference type="Proteomes" id="UP000595197">
    <property type="component" value="Chromosome"/>
</dbReference>
<dbReference type="InterPro" id="IPR010287">
    <property type="entry name" value="DUF892_YciF-like"/>
</dbReference>
<accession>A0ABX7B4N9</accession>
<dbReference type="PANTHER" id="PTHR30565">
    <property type="entry name" value="PROTEIN YCIF"/>
    <property type="match status" value="1"/>
</dbReference>
<keyword evidence="3" id="KW-1185">Reference proteome</keyword>
<dbReference type="RefSeq" id="WP_201075393.1">
    <property type="nucleotide sequence ID" value="NZ_CP067420.1"/>
</dbReference>
<organism evidence="2 3">
    <name type="scientific">Skermanella cutis</name>
    <dbReference type="NCBI Taxonomy" id="2775420"/>
    <lineage>
        <taxon>Bacteria</taxon>
        <taxon>Pseudomonadati</taxon>
        <taxon>Pseudomonadota</taxon>
        <taxon>Alphaproteobacteria</taxon>
        <taxon>Rhodospirillales</taxon>
        <taxon>Azospirillaceae</taxon>
        <taxon>Skermanella</taxon>
    </lineage>
</organism>
<evidence type="ECO:0000313" key="3">
    <source>
        <dbReference type="Proteomes" id="UP000595197"/>
    </source>
</evidence>
<dbReference type="PANTHER" id="PTHR30565:SF9">
    <property type="entry name" value="PROTEIN YCIF"/>
    <property type="match status" value="1"/>
</dbReference>
<dbReference type="Gene3D" id="1.20.1260.10">
    <property type="match status" value="1"/>
</dbReference>
<dbReference type="InterPro" id="IPR012347">
    <property type="entry name" value="Ferritin-like"/>
</dbReference>
<feature type="coiled-coil region" evidence="1">
    <location>
        <begin position="44"/>
        <end position="71"/>
    </location>
</feature>
<dbReference type="EMBL" id="CP067420">
    <property type="protein sequence ID" value="QQP89301.1"/>
    <property type="molecule type" value="Genomic_DNA"/>
</dbReference>
<gene>
    <name evidence="2" type="ORF">IGS68_25480</name>
</gene>
<keyword evidence="1" id="KW-0175">Coiled coil</keyword>
<evidence type="ECO:0000256" key="1">
    <source>
        <dbReference type="SAM" id="Coils"/>
    </source>
</evidence>
<evidence type="ECO:0000313" key="2">
    <source>
        <dbReference type="EMBL" id="QQP89301.1"/>
    </source>
</evidence>